<proteinExistence type="predicted"/>
<evidence type="ECO:0000313" key="1">
    <source>
        <dbReference type="EMBL" id="EYC21246.1"/>
    </source>
</evidence>
<dbReference type="Proteomes" id="UP000024635">
    <property type="component" value="Unassembled WGS sequence"/>
</dbReference>
<accession>A0A016V1W9</accession>
<keyword evidence="2" id="KW-1185">Reference proteome</keyword>
<protein>
    <submittedName>
        <fullName evidence="1">Uncharacterized protein</fullName>
    </submittedName>
</protein>
<name>A0A016V1W9_9BILA</name>
<dbReference type="EMBL" id="JARK01001356">
    <property type="protein sequence ID" value="EYC21246.1"/>
    <property type="molecule type" value="Genomic_DNA"/>
</dbReference>
<comment type="caution">
    <text evidence="1">The sequence shown here is derived from an EMBL/GenBank/DDBJ whole genome shotgun (WGS) entry which is preliminary data.</text>
</comment>
<evidence type="ECO:0000313" key="2">
    <source>
        <dbReference type="Proteomes" id="UP000024635"/>
    </source>
</evidence>
<gene>
    <name evidence="1" type="primary">Acey_s0020.g76</name>
    <name evidence="1" type="ORF">Y032_0020g76</name>
</gene>
<organism evidence="1 2">
    <name type="scientific">Ancylostoma ceylanicum</name>
    <dbReference type="NCBI Taxonomy" id="53326"/>
    <lineage>
        <taxon>Eukaryota</taxon>
        <taxon>Metazoa</taxon>
        <taxon>Ecdysozoa</taxon>
        <taxon>Nematoda</taxon>
        <taxon>Chromadorea</taxon>
        <taxon>Rhabditida</taxon>
        <taxon>Rhabditina</taxon>
        <taxon>Rhabditomorpha</taxon>
        <taxon>Strongyloidea</taxon>
        <taxon>Ancylostomatidae</taxon>
        <taxon>Ancylostomatinae</taxon>
        <taxon>Ancylostoma</taxon>
    </lineage>
</organism>
<dbReference type="AlphaFoldDB" id="A0A016V1W9"/>
<sequence length="77" mass="9016">MDTIFVFSTPNNPSKRISANKMKNPIELHSMDFQRKIVRGRKMQNTRLRRELNSFLKSKKPTTSPRLTSTINLLRPT</sequence>
<reference evidence="2" key="1">
    <citation type="journal article" date="2015" name="Nat. Genet.">
        <title>The genome and transcriptome of the zoonotic hookworm Ancylostoma ceylanicum identify infection-specific gene families.</title>
        <authorList>
            <person name="Schwarz E.M."/>
            <person name="Hu Y."/>
            <person name="Antoshechkin I."/>
            <person name="Miller M.M."/>
            <person name="Sternberg P.W."/>
            <person name="Aroian R.V."/>
        </authorList>
    </citation>
    <scope>NUCLEOTIDE SEQUENCE</scope>
    <source>
        <strain evidence="2">HY135</strain>
    </source>
</reference>